<reference evidence="1" key="1">
    <citation type="submission" date="2020-12" db="EMBL/GenBank/DDBJ databases">
        <title>Vagococcus allomyrinae sp. nov. and Enterococcus lavae sp. nov., isolated from the larvae of Allomyrina dichotoma.</title>
        <authorList>
            <person name="Lee S.D."/>
        </authorList>
    </citation>
    <scope>NUCLEOTIDE SEQUENCE</scope>
    <source>
        <strain evidence="1">BWB3-3</strain>
    </source>
</reference>
<gene>
    <name evidence="1" type="ORF">I6N95_15545</name>
</gene>
<dbReference type="Proteomes" id="UP000674938">
    <property type="component" value="Unassembled WGS sequence"/>
</dbReference>
<evidence type="ECO:0000313" key="2">
    <source>
        <dbReference type="Proteomes" id="UP000674938"/>
    </source>
</evidence>
<protein>
    <submittedName>
        <fullName evidence="1">Uncharacterized protein</fullName>
    </submittedName>
</protein>
<proteinExistence type="predicted"/>
<keyword evidence="2" id="KW-1185">Reference proteome</keyword>
<dbReference type="RefSeq" id="WP_209529608.1">
    <property type="nucleotide sequence ID" value="NZ_JAEEGA010000010.1"/>
</dbReference>
<sequence>MDHHYEDDKKPDLSSAPSALREHHLTSYLTDATYRKEGLLTANTLLFQQITINGDKVNLILDKGQHWRSTSLTQKQLLSDYTESRGSHDYSRQQRIAQTIHRTSRYKRPVITTNDAIIRVSEDTQINVAHLTDLTDFRSGGNKFSRTLLTFDDDTSFICELGYAGFLKLFKSALVQLDSYRCSHSILADYTHISEPELLTLIKERDGNMLDVISPLNDFVMEQINLIRHTSTILHYTVTFLNKEIMKETLKPLIRKGLLKEKDFPNIKF</sequence>
<dbReference type="AlphaFoldDB" id="A0A940SSW1"/>
<accession>A0A940SSW1</accession>
<name>A0A940SSW1_9ENTE</name>
<dbReference type="EMBL" id="JAEEGA010000010">
    <property type="protein sequence ID" value="MBP1042432.1"/>
    <property type="molecule type" value="Genomic_DNA"/>
</dbReference>
<evidence type="ECO:0000313" key="1">
    <source>
        <dbReference type="EMBL" id="MBP1042432.1"/>
    </source>
</evidence>
<comment type="caution">
    <text evidence="1">The sequence shown here is derived from an EMBL/GenBank/DDBJ whole genome shotgun (WGS) entry which is preliminary data.</text>
</comment>
<organism evidence="1 2">
    <name type="scientific">Vagococcus allomyrinae</name>
    <dbReference type="NCBI Taxonomy" id="2794353"/>
    <lineage>
        <taxon>Bacteria</taxon>
        <taxon>Bacillati</taxon>
        <taxon>Bacillota</taxon>
        <taxon>Bacilli</taxon>
        <taxon>Lactobacillales</taxon>
        <taxon>Enterococcaceae</taxon>
        <taxon>Vagococcus</taxon>
    </lineage>
</organism>